<dbReference type="RefSeq" id="WP_345051814.1">
    <property type="nucleotide sequence ID" value="NZ_BAABDK010000010.1"/>
</dbReference>
<dbReference type="EMBL" id="BAABDK010000010">
    <property type="protein sequence ID" value="GAA4030119.1"/>
    <property type="molecule type" value="Genomic_DNA"/>
</dbReference>
<name>A0ABP7TRG0_9BACT</name>
<organism evidence="1 2">
    <name type="scientific">Hymenobacter glaciei</name>
    <dbReference type="NCBI Taxonomy" id="877209"/>
    <lineage>
        <taxon>Bacteria</taxon>
        <taxon>Pseudomonadati</taxon>
        <taxon>Bacteroidota</taxon>
        <taxon>Cytophagia</taxon>
        <taxon>Cytophagales</taxon>
        <taxon>Hymenobacteraceae</taxon>
        <taxon>Hymenobacter</taxon>
    </lineage>
</organism>
<protein>
    <recommendedName>
        <fullName evidence="3">HEAT repeat domain-containing protein</fullName>
    </recommendedName>
</protein>
<proteinExistence type="predicted"/>
<evidence type="ECO:0000313" key="2">
    <source>
        <dbReference type="Proteomes" id="UP001501469"/>
    </source>
</evidence>
<accession>A0ABP7TRG0</accession>
<keyword evidence="2" id="KW-1185">Reference proteome</keyword>
<reference evidence="2" key="1">
    <citation type="journal article" date="2019" name="Int. J. Syst. Evol. Microbiol.">
        <title>The Global Catalogue of Microorganisms (GCM) 10K type strain sequencing project: providing services to taxonomists for standard genome sequencing and annotation.</title>
        <authorList>
            <consortium name="The Broad Institute Genomics Platform"/>
            <consortium name="The Broad Institute Genome Sequencing Center for Infectious Disease"/>
            <person name="Wu L."/>
            <person name="Ma J."/>
        </authorList>
    </citation>
    <scope>NUCLEOTIDE SEQUENCE [LARGE SCALE GENOMIC DNA]</scope>
    <source>
        <strain evidence="2">JCM 17225</strain>
    </source>
</reference>
<evidence type="ECO:0000313" key="1">
    <source>
        <dbReference type="EMBL" id="GAA4030119.1"/>
    </source>
</evidence>
<evidence type="ECO:0008006" key="3">
    <source>
        <dbReference type="Google" id="ProtNLM"/>
    </source>
</evidence>
<dbReference type="Proteomes" id="UP001501469">
    <property type="component" value="Unassembled WGS sequence"/>
</dbReference>
<sequence>MDSTTPLGHFRQSYFGPVGPTMGYWNSWHIRYETDGAGLAILTLIEQQEAKAELLLAVQNPLDPRPLLGLGYLSSEAALPALHRCLAVQGTHSWSTHAIRAIAQIDPAALHQTQLLHSLTYSPAHENPLSDPLIDLLLGLRLYFPLVLLESPVIEQIINLLHHPKGLVRVHALQMLREFYVFPTAAQETAQDIERSQSDPIFQLIRQDGSPLSYHEAERLLRIAAQATSGAPGA</sequence>
<gene>
    <name evidence="1" type="ORF">GCM10022409_12950</name>
</gene>
<comment type="caution">
    <text evidence="1">The sequence shown here is derived from an EMBL/GenBank/DDBJ whole genome shotgun (WGS) entry which is preliminary data.</text>
</comment>